<dbReference type="eggNOG" id="KOG2316">
    <property type="taxonomic scope" value="Eukaryota"/>
</dbReference>
<dbReference type="PANTHER" id="PTHR12196:SF2">
    <property type="entry name" value="DIPHTHINE--AMMONIA LIGASE"/>
    <property type="match status" value="1"/>
</dbReference>
<dbReference type="EnsemblPlants" id="OB02G43410.1">
    <property type="protein sequence ID" value="OB02G43410.1"/>
    <property type="gene ID" value="OB02G43410"/>
</dbReference>
<feature type="domain" description="Diphthamide synthase" evidence="6">
    <location>
        <begin position="1"/>
        <end position="225"/>
    </location>
</feature>
<dbReference type="Gene3D" id="3.30.1330.40">
    <property type="entry name" value="RutC-like"/>
    <property type="match status" value="2"/>
</dbReference>
<dbReference type="FunFam" id="3.40.50.620:FF:000069">
    <property type="entry name" value="diphthine--ammonia ligase"/>
    <property type="match status" value="1"/>
</dbReference>
<dbReference type="KEGG" id="obr:102713720"/>
<keyword evidence="8" id="KW-1185">Reference proteome</keyword>
<dbReference type="eggNOG" id="KOG2317">
    <property type="taxonomic scope" value="Eukaryota"/>
</dbReference>
<dbReference type="Pfam" id="PF01042">
    <property type="entry name" value="Ribonuc_L-PSP"/>
    <property type="match status" value="2"/>
</dbReference>
<dbReference type="FunFam" id="3.30.1330.40:FF:000016">
    <property type="entry name" value="Endoribonuclease"/>
    <property type="match status" value="1"/>
</dbReference>
<evidence type="ECO:0000259" key="6">
    <source>
        <dbReference type="Pfam" id="PF01902"/>
    </source>
</evidence>
<dbReference type="InterPro" id="IPR002761">
    <property type="entry name" value="Diphthami_syn_dom"/>
</dbReference>
<dbReference type="RefSeq" id="XP_015689626.1">
    <property type="nucleotide sequence ID" value="XM_015834140.2"/>
</dbReference>
<dbReference type="GO" id="GO:0017178">
    <property type="term" value="F:diphthine-ammonia ligase activity"/>
    <property type="evidence" value="ECO:0007669"/>
    <property type="project" value="UniProtKB-EC"/>
</dbReference>
<evidence type="ECO:0000256" key="2">
    <source>
        <dbReference type="ARBA" id="ARBA00018426"/>
    </source>
</evidence>
<reference evidence="7" key="1">
    <citation type="submission" date="2013-04" db="UniProtKB">
        <authorList>
            <consortium name="EnsemblPlants"/>
        </authorList>
    </citation>
    <scope>IDENTIFICATION</scope>
</reference>
<dbReference type="InterPro" id="IPR030662">
    <property type="entry name" value="DPH6/MJ0570"/>
</dbReference>
<dbReference type="SUPFAM" id="SSF55298">
    <property type="entry name" value="YjgF-like"/>
    <property type="match status" value="2"/>
</dbReference>
<evidence type="ECO:0000256" key="4">
    <source>
        <dbReference type="ARBA" id="ARBA00031552"/>
    </source>
</evidence>
<proteinExistence type="predicted"/>
<gene>
    <name evidence="7" type="primary">LOC102713720</name>
</gene>
<protein>
    <recommendedName>
        <fullName evidence="2">Diphthine--ammonia ligase</fullName>
        <ecNumber evidence="1">6.3.1.14</ecNumber>
    </recommendedName>
    <alternativeName>
        <fullName evidence="3">Diphthamide synthase</fullName>
    </alternativeName>
    <alternativeName>
        <fullName evidence="4">Diphthamide synthetase</fullName>
    </alternativeName>
</protein>
<dbReference type="SUPFAM" id="SSF52402">
    <property type="entry name" value="Adenine nucleotide alpha hydrolases-like"/>
    <property type="match status" value="1"/>
</dbReference>
<dbReference type="STRING" id="4533.J3LI74"/>
<dbReference type="GO" id="GO:0017183">
    <property type="term" value="P:protein histidyl modification to diphthamide"/>
    <property type="evidence" value="ECO:0007669"/>
    <property type="project" value="TreeGrafter"/>
</dbReference>
<evidence type="ECO:0000256" key="5">
    <source>
        <dbReference type="ARBA" id="ARBA00048108"/>
    </source>
</evidence>
<dbReference type="OMA" id="EFQVVLH"/>
<evidence type="ECO:0000256" key="3">
    <source>
        <dbReference type="ARBA" id="ARBA00029814"/>
    </source>
</evidence>
<name>J3LI74_ORYBR</name>
<dbReference type="OrthoDB" id="686384at2759"/>
<dbReference type="CDD" id="cd01994">
    <property type="entry name" value="AANH_PF0828-like"/>
    <property type="match status" value="1"/>
</dbReference>
<comment type="catalytic activity">
    <reaction evidence="5">
        <text>diphthine-[translation elongation factor 2] + NH4(+) + ATP = diphthamide-[translation elongation factor 2] + AMP + diphosphate + H(+)</text>
        <dbReference type="Rhea" id="RHEA:19753"/>
        <dbReference type="Rhea" id="RHEA-COMP:10172"/>
        <dbReference type="Rhea" id="RHEA-COMP:10174"/>
        <dbReference type="ChEBI" id="CHEBI:15378"/>
        <dbReference type="ChEBI" id="CHEBI:16692"/>
        <dbReference type="ChEBI" id="CHEBI:28938"/>
        <dbReference type="ChEBI" id="CHEBI:30616"/>
        <dbReference type="ChEBI" id="CHEBI:33019"/>
        <dbReference type="ChEBI" id="CHEBI:82696"/>
        <dbReference type="ChEBI" id="CHEBI:456215"/>
        <dbReference type="EC" id="6.3.1.14"/>
    </reaction>
</comment>
<dbReference type="GeneID" id="102713720"/>
<dbReference type="InterPro" id="IPR014729">
    <property type="entry name" value="Rossmann-like_a/b/a_fold"/>
</dbReference>
<dbReference type="Gene3D" id="3.40.50.620">
    <property type="entry name" value="HUPs"/>
    <property type="match status" value="1"/>
</dbReference>
<organism evidence="7">
    <name type="scientific">Oryza brachyantha</name>
    <name type="common">malo sina</name>
    <dbReference type="NCBI Taxonomy" id="4533"/>
    <lineage>
        <taxon>Eukaryota</taxon>
        <taxon>Viridiplantae</taxon>
        <taxon>Streptophyta</taxon>
        <taxon>Embryophyta</taxon>
        <taxon>Tracheophyta</taxon>
        <taxon>Spermatophyta</taxon>
        <taxon>Magnoliopsida</taxon>
        <taxon>Liliopsida</taxon>
        <taxon>Poales</taxon>
        <taxon>Poaceae</taxon>
        <taxon>BOP clade</taxon>
        <taxon>Oryzoideae</taxon>
        <taxon>Oryzeae</taxon>
        <taxon>Oryzinae</taxon>
        <taxon>Oryza</taxon>
    </lineage>
</organism>
<dbReference type="HOGENOM" id="CLU_010289_3_0_1"/>
<dbReference type="FunFam" id="3.30.1330.40:FF:000009">
    <property type="entry name" value="Endoribonuclease"/>
    <property type="match status" value="1"/>
</dbReference>
<accession>J3LI74</accession>
<dbReference type="InterPro" id="IPR035959">
    <property type="entry name" value="RutC-like_sf"/>
</dbReference>
<dbReference type="InterPro" id="IPR006175">
    <property type="entry name" value="YjgF/YER057c/UK114"/>
</dbReference>
<dbReference type="CDD" id="cd06156">
    <property type="entry name" value="eu_AANH_C_2"/>
    <property type="match status" value="1"/>
</dbReference>
<evidence type="ECO:0000256" key="1">
    <source>
        <dbReference type="ARBA" id="ARBA00012089"/>
    </source>
</evidence>
<dbReference type="NCBIfam" id="TIGR00290">
    <property type="entry name" value="MJ0570_dom"/>
    <property type="match status" value="1"/>
</dbReference>
<dbReference type="AlphaFoldDB" id="J3LI74"/>
<dbReference type="FunFam" id="3.90.1490.10:FF:000002">
    <property type="entry name" value="Diphthine--ammonia ligase"/>
    <property type="match status" value="1"/>
</dbReference>
<sequence>MEVVALVSGGKDSCFNMMRCLDYGHKIVALANLIPLDDAVDELDSYMYQTVGHQIVVSYAKCMGLPLFRRRIRGSSRDQGLKYNVTAGDEVEDMFALLSEVKRKIPSVTAVSSGAIASDYQRLRVESVCSRLGLVSLAFLWKQDQTLLLDEMIRRGVVAITVKVAAMGLKPSAHLGKELAELKCHLLQMNESYGINVCGEGGEYETLTLDCPLFRNARIVLDDFEVLLHSPDSIAPVGILHPSAFHLEHKPNSSGSIGDSTIAQESSSCLYEVDGAIAHSVVENKQDTLSPVATVDTCTDIDLCISKTGKKMFSIGCWIKDPSGSAEGLKADLVAVLSRIENQLKEEGLGWVNVLYVHLFISSMKEFGLANEVYVSFITEQKCPLGVPSRSTIELPLIQVGLGNAYVEVLVTNEQVKRVLHVQSISCWAPSCIGPYSQATLYGEILYMAGQLGLDPPTMKLCPGGPTAELELALRNSEAVANAFGCSIFSSAIHFLVYCSAHLTSSEKEQVEHELHSSYVSILDCSNTGSYPTILYIFASDLPKGAYVEIKPILYVPANDDGVTTNKLEAGGPWPSSSKSFSAWSAQYSDLDDSCCQVHTIGGKICSAVVSITNDIALKICSTEQLYHSEEHLKALGRFCAFQLAKILIHNDFSWNNVTMLRFYYSVEHSVTADVMFRVFSEAFAELEEGGVGPCRTDGIPIFNIVPVSASGCSASTSDIISCELLASKV</sequence>
<evidence type="ECO:0000313" key="8">
    <source>
        <dbReference type="Proteomes" id="UP000006038"/>
    </source>
</evidence>
<dbReference type="Gramene" id="OB02G43410.1">
    <property type="protein sequence ID" value="OB02G43410.1"/>
    <property type="gene ID" value="OB02G43410"/>
</dbReference>
<dbReference type="Proteomes" id="UP000006038">
    <property type="component" value="Unassembled WGS sequence"/>
</dbReference>
<dbReference type="PANTHER" id="PTHR12196">
    <property type="entry name" value="DOMAIN OF UNKNOWN FUNCTION 71 DUF71 -CONTAINING PROTEIN"/>
    <property type="match status" value="1"/>
</dbReference>
<dbReference type="EC" id="6.3.1.14" evidence="1"/>
<dbReference type="Pfam" id="PF01902">
    <property type="entry name" value="Diphthami_syn_2"/>
    <property type="match status" value="1"/>
</dbReference>
<dbReference type="Gene3D" id="3.90.1490.10">
    <property type="entry name" value="putative n-type atp pyrophosphatase, domain 2"/>
    <property type="match status" value="1"/>
</dbReference>
<evidence type="ECO:0000313" key="7">
    <source>
        <dbReference type="EnsemblPlants" id="OB02G43410.1"/>
    </source>
</evidence>